<reference evidence="2 4" key="1">
    <citation type="journal article" date="2011" name="Nature">
        <title>The Medicago genome provides insight into the evolution of rhizobial symbioses.</title>
        <authorList>
            <person name="Young N.D."/>
            <person name="Debelle F."/>
            <person name="Oldroyd G.E."/>
            <person name="Geurts R."/>
            <person name="Cannon S.B."/>
            <person name="Udvardi M.K."/>
            <person name="Benedito V.A."/>
            <person name="Mayer K.F."/>
            <person name="Gouzy J."/>
            <person name="Schoof H."/>
            <person name="Van de Peer Y."/>
            <person name="Proost S."/>
            <person name="Cook D.R."/>
            <person name="Meyers B.C."/>
            <person name="Spannagl M."/>
            <person name="Cheung F."/>
            <person name="De Mita S."/>
            <person name="Krishnakumar V."/>
            <person name="Gundlach H."/>
            <person name="Zhou S."/>
            <person name="Mudge J."/>
            <person name="Bharti A.K."/>
            <person name="Murray J.D."/>
            <person name="Naoumkina M.A."/>
            <person name="Rosen B."/>
            <person name="Silverstein K.A."/>
            <person name="Tang H."/>
            <person name="Rombauts S."/>
            <person name="Zhao P.X."/>
            <person name="Zhou P."/>
            <person name="Barbe V."/>
            <person name="Bardou P."/>
            <person name="Bechner M."/>
            <person name="Bellec A."/>
            <person name="Berger A."/>
            <person name="Berges H."/>
            <person name="Bidwell S."/>
            <person name="Bisseling T."/>
            <person name="Choisne N."/>
            <person name="Couloux A."/>
            <person name="Denny R."/>
            <person name="Deshpande S."/>
            <person name="Dai X."/>
            <person name="Doyle J.J."/>
            <person name="Dudez A.M."/>
            <person name="Farmer A.D."/>
            <person name="Fouteau S."/>
            <person name="Franken C."/>
            <person name="Gibelin C."/>
            <person name="Gish J."/>
            <person name="Goldstein S."/>
            <person name="Gonzalez A.J."/>
            <person name="Green P.J."/>
            <person name="Hallab A."/>
            <person name="Hartog M."/>
            <person name="Hua A."/>
            <person name="Humphray S.J."/>
            <person name="Jeong D.H."/>
            <person name="Jing Y."/>
            <person name="Jocker A."/>
            <person name="Kenton S.M."/>
            <person name="Kim D.J."/>
            <person name="Klee K."/>
            <person name="Lai H."/>
            <person name="Lang C."/>
            <person name="Lin S."/>
            <person name="Macmil S.L."/>
            <person name="Magdelenat G."/>
            <person name="Matthews L."/>
            <person name="McCorrison J."/>
            <person name="Monaghan E.L."/>
            <person name="Mun J.H."/>
            <person name="Najar F.Z."/>
            <person name="Nicholson C."/>
            <person name="Noirot C."/>
            <person name="O'Bleness M."/>
            <person name="Paule C.R."/>
            <person name="Poulain J."/>
            <person name="Prion F."/>
            <person name="Qin B."/>
            <person name="Qu C."/>
            <person name="Retzel E.F."/>
            <person name="Riddle C."/>
            <person name="Sallet E."/>
            <person name="Samain S."/>
            <person name="Samson N."/>
            <person name="Sanders I."/>
            <person name="Saurat O."/>
            <person name="Scarpelli C."/>
            <person name="Schiex T."/>
            <person name="Segurens B."/>
            <person name="Severin A.J."/>
            <person name="Sherrier D.J."/>
            <person name="Shi R."/>
            <person name="Sims S."/>
            <person name="Singer S.R."/>
            <person name="Sinharoy S."/>
            <person name="Sterck L."/>
            <person name="Viollet A."/>
            <person name="Wang B.B."/>
            <person name="Wang K."/>
            <person name="Wang M."/>
            <person name="Wang X."/>
            <person name="Warfsmann J."/>
            <person name="Weissenbach J."/>
            <person name="White D.D."/>
            <person name="White J.D."/>
            <person name="Wiley G.B."/>
            <person name="Wincker P."/>
            <person name="Xing Y."/>
            <person name="Yang L."/>
            <person name="Yao Z."/>
            <person name="Ying F."/>
            <person name="Zhai J."/>
            <person name="Zhou L."/>
            <person name="Zuber A."/>
            <person name="Denarie J."/>
            <person name="Dixon R.A."/>
            <person name="May G.D."/>
            <person name="Schwartz D.C."/>
            <person name="Rogers J."/>
            <person name="Quetier F."/>
            <person name="Town C.D."/>
            <person name="Roe B.A."/>
        </authorList>
    </citation>
    <scope>NUCLEOTIDE SEQUENCE [LARGE SCALE GENOMIC DNA]</scope>
    <source>
        <strain evidence="2">A17</strain>
        <strain evidence="3 4">cv. Jemalong A17</strain>
    </source>
</reference>
<dbReference type="EnsemblPlants" id="KEH17682">
    <property type="protein sequence ID" value="KEH17682"/>
    <property type="gene ID" value="MTR_0002s0050"/>
</dbReference>
<evidence type="ECO:0000313" key="3">
    <source>
        <dbReference type="EnsemblPlants" id="KEH17682"/>
    </source>
</evidence>
<keyword evidence="1" id="KW-1133">Transmembrane helix</keyword>
<keyword evidence="1 2" id="KW-0812">Transmembrane</keyword>
<reference evidence="2 4" key="2">
    <citation type="journal article" date="2014" name="BMC Genomics">
        <title>An improved genome release (version Mt4.0) for the model legume Medicago truncatula.</title>
        <authorList>
            <person name="Tang H."/>
            <person name="Krishnakumar V."/>
            <person name="Bidwell S."/>
            <person name="Rosen B."/>
            <person name="Chan A."/>
            <person name="Zhou S."/>
            <person name="Gentzbittel L."/>
            <person name="Childs K.L."/>
            <person name="Yandell M."/>
            <person name="Gundlach H."/>
            <person name="Mayer K.F."/>
            <person name="Schwartz D.C."/>
            <person name="Town C.D."/>
        </authorList>
    </citation>
    <scope>GENOME REANNOTATION</scope>
    <source>
        <strain evidence="2">A17</strain>
        <strain evidence="3 4">cv. Jemalong A17</strain>
    </source>
</reference>
<proteinExistence type="predicted"/>
<dbReference type="AlphaFoldDB" id="A0A072TJR4"/>
<dbReference type="EMBL" id="KL402727">
    <property type="protein sequence ID" value="KEH17682.1"/>
    <property type="molecule type" value="Genomic_DNA"/>
</dbReference>
<dbReference type="HOGENOM" id="CLU_2030218_0_0_1"/>
<name>A0A072TJR4_MEDTR</name>
<protein>
    <submittedName>
        <fullName evidence="2">Transmembrane protein, putative</fullName>
    </submittedName>
</protein>
<keyword evidence="4" id="KW-1185">Reference proteome</keyword>
<dbReference type="Proteomes" id="UP000002051">
    <property type="component" value="Unassembled WGS sequence"/>
</dbReference>
<accession>A0A072TJR4</accession>
<evidence type="ECO:0000313" key="4">
    <source>
        <dbReference type="Proteomes" id="UP000002051"/>
    </source>
</evidence>
<feature type="transmembrane region" description="Helical" evidence="1">
    <location>
        <begin position="71"/>
        <end position="93"/>
    </location>
</feature>
<gene>
    <name evidence="2" type="ORF">MTR_0002s0050</name>
</gene>
<evidence type="ECO:0000313" key="2">
    <source>
        <dbReference type="EMBL" id="KEH17682.1"/>
    </source>
</evidence>
<keyword evidence="1" id="KW-0472">Membrane</keyword>
<sequence>MVLLEAIHEEAKLTLKLAPEIIEPETLRRSTLPGSKPIPLGQPKWYCLAKRHILKRCLLAKVLMHNIIDDVYYVSEFISGKIISGILLLPHAICPRLMVMHFHALGAFLCAYGANFFDFCRF</sequence>
<reference evidence="3" key="3">
    <citation type="submission" date="2015-06" db="UniProtKB">
        <authorList>
            <consortium name="EnsemblPlants"/>
        </authorList>
    </citation>
    <scope>IDENTIFICATION</scope>
    <source>
        <strain evidence="3">cv. Jemalong A17</strain>
    </source>
</reference>
<organism evidence="2 4">
    <name type="scientific">Medicago truncatula</name>
    <name type="common">Barrel medic</name>
    <name type="synonym">Medicago tribuloides</name>
    <dbReference type="NCBI Taxonomy" id="3880"/>
    <lineage>
        <taxon>Eukaryota</taxon>
        <taxon>Viridiplantae</taxon>
        <taxon>Streptophyta</taxon>
        <taxon>Embryophyta</taxon>
        <taxon>Tracheophyta</taxon>
        <taxon>Spermatophyta</taxon>
        <taxon>Magnoliopsida</taxon>
        <taxon>eudicotyledons</taxon>
        <taxon>Gunneridae</taxon>
        <taxon>Pentapetalae</taxon>
        <taxon>rosids</taxon>
        <taxon>fabids</taxon>
        <taxon>Fabales</taxon>
        <taxon>Fabaceae</taxon>
        <taxon>Papilionoideae</taxon>
        <taxon>50 kb inversion clade</taxon>
        <taxon>NPAAA clade</taxon>
        <taxon>Hologalegina</taxon>
        <taxon>IRL clade</taxon>
        <taxon>Trifolieae</taxon>
        <taxon>Medicago</taxon>
    </lineage>
</organism>
<evidence type="ECO:0000256" key="1">
    <source>
        <dbReference type="SAM" id="Phobius"/>
    </source>
</evidence>
<feature type="transmembrane region" description="Helical" evidence="1">
    <location>
        <begin position="99"/>
        <end position="117"/>
    </location>
</feature>